<sequence length="17" mass="2091">MTPPNKFRDRWCILLVT</sequence>
<reference evidence="1" key="1">
    <citation type="submission" date="2014-09" db="EMBL/GenBank/DDBJ databases">
        <authorList>
            <person name="Magalhaes I.L.F."/>
            <person name="Oliveira U."/>
            <person name="Santos F.R."/>
            <person name="Vidigal T.H.D.A."/>
            <person name="Brescovit A.D."/>
            <person name="Santos A.J."/>
        </authorList>
    </citation>
    <scope>NUCLEOTIDE SEQUENCE</scope>
    <source>
        <tissue evidence="1">Shoot tissue taken approximately 20 cm above the soil surface</tissue>
    </source>
</reference>
<proteinExistence type="predicted"/>
<dbReference type="EMBL" id="GBRH01248342">
    <property type="protein sequence ID" value="JAD49553.1"/>
    <property type="molecule type" value="Transcribed_RNA"/>
</dbReference>
<protein>
    <submittedName>
        <fullName evidence="1">Uncharacterized protein</fullName>
    </submittedName>
</protein>
<evidence type="ECO:0000313" key="1">
    <source>
        <dbReference type="EMBL" id="JAD49553.1"/>
    </source>
</evidence>
<dbReference type="AlphaFoldDB" id="A0A0A9AI73"/>
<organism evidence="1">
    <name type="scientific">Arundo donax</name>
    <name type="common">Giant reed</name>
    <name type="synonym">Donax arundinaceus</name>
    <dbReference type="NCBI Taxonomy" id="35708"/>
    <lineage>
        <taxon>Eukaryota</taxon>
        <taxon>Viridiplantae</taxon>
        <taxon>Streptophyta</taxon>
        <taxon>Embryophyta</taxon>
        <taxon>Tracheophyta</taxon>
        <taxon>Spermatophyta</taxon>
        <taxon>Magnoliopsida</taxon>
        <taxon>Liliopsida</taxon>
        <taxon>Poales</taxon>
        <taxon>Poaceae</taxon>
        <taxon>PACMAD clade</taxon>
        <taxon>Arundinoideae</taxon>
        <taxon>Arundineae</taxon>
        <taxon>Arundo</taxon>
    </lineage>
</organism>
<name>A0A0A9AI73_ARUDO</name>
<accession>A0A0A9AI73</accession>
<reference evidence="1" key="2">
    <citation type="journal article" date="2015" name="Data Brief">
        <title>Shoot transcriptome of the giant reed, Arundo donax.</title>
        <authorList>
            <person name="Barrero R.A."/>
            <person name="Guerrero F.D."/>
            <person name="Moolhuijzen P."/>
            <person name="Goolsby J.A."/>
            <person name="Tidwell J."/>
            <person name="Bellgard S.E."/>
            <person name="Bellgard M.I."/>
        </authorList>
    </citation>
    <scope>NUCLEOTIDE SEQUENCE</scope>
    <source>
        <tissue evidence="1">Shoot tissue taken approximately 20 cm above the soil surface</tissue>
    </source>
</reference>